<dbReference type="InterPro" id="IPR012334">
    <property type="entry name" value="Pectin_lyas_fold"/>
</dbReference>
<sequence length="297" mass="31210">MEESPGNAGGHAVRPPSRRRPFSSLLAVLATVAFLLPALWAGTAAASEVRSASNGERLEPPAASAYCSAPGVVCITGDQTSRITVTTGNQIIDGQGHSAPGITVNADNVTVQNFTFTNCAGNCVWTEGANNAVQDNTISQVYYAGDDIDGLRFFGDGAKILRNRFFDILKGAQEDAHLDCMQTYATPRTGGGSAGAVIADNHCEDPNFHQCLMVEGPRSSDGGGGGGGVTRDWVIERNYFRCYANQTIALRDAHDFVIQNNTFAGAGRKAVQQTDGSSGITIRDNVLGSGYGRVTGD</sequence>
<dbReference type="Proteomes" id="UP001500804">
    <property type="component" value="Unassembled WGS sequence"/>
</dbReference>
<gene>
    <name evidence="1" type="ORF">GCM10023320_02640</name>
</gene>
<dbReference type="RefSeq" id="WP_345602637.1">
    <property type="nucleotide sequence ID" value="NZ_BAABJO010000001.1"/>
</dbReference>
<evidence type="ECO:0000313" key="1">
    <source>
        <dbReference type="EMBL" id="GAA5110657.1"/>
    </source>
</evidence>
<dbReference type="EMBL" id="BAABJO010000001">
    <property type="protein sequence ID" value="GAA5110657.1"/>
    <property type="molecule type" value="Genomic_DNA"/>
</dbReference>
<evidence type="ECO:0000313" key="2">
    <source>
        <dbReference type="Proteomes" id="UP001500804"/>
    </source>
</evidence>
<evidence type="ECO:0008006" key="3">
    <source>
        <dbReference type="Google" id="ProtNLM"/>
    </source>
</evidence>
<dbReference type="Gene3D" id="2.160.20.10">
    <property type="entry name" value="Single-stranded right-handed beta-helix, Pectin lyase-like"/>
    <property type="match status" value="1"/>
</dbReference>
<name>A0ABP9N8K2_9PSEU</name>
<dbReference type="InterPro" id="IPR006626">
    <property type="entry name" value="PbH1"/>
</dbReference>
<comment type="caution">
    <text evidence="1">The sequence shown here is derived from an EMBL/GenBank/DDBJ whole genome shotgun (WGS) entry which is preliminary data.</text>
</comment>
<keyword evidence="2" id="KW-1185">Reference proteome</keyword>
<protein>
    <recommendedName>
        <fullName evidence="3">Parallel beta helix pectate lyase-like protein</fullName>
    </recommendedName>
</protein>
<organism evidence="1 2">
    <name type="scientific">Pseudonocardia adelaidensis</name>
    <dbReference type="NCBI Taxonomy" id="648754"/>
    <lineage>
        <taxon>Bacteria</taxon>
        <taxon>Bacillati</taxon>
        <taxon>Actinomycetota</taxon>
        <taxon>Actinomycetes</taxon>
        <taxon>Pseudonocardiales</taxon>
        <taxon>Pseudonocardiaceae</taxon>
        <taxon>Pseudonocardia</taxon>
    </lineage>
</organism>
<accession>A0ABP9N8K2</accession>
<dbReference type="SMART" id="SM00710">
    <property type="entry name" value="PbH1"/>
    <property type="match status" value="5"/>
</dbReference>
<reference evidence="2" key="1">
    <citation type="journal article" date="2019" name="Int. J. Syst. Evol. Microbiol.">
        <title>The Global Catalogue of Microorganisms (GCM) 10K type strain sequencing project: providing services to taxonomists for standard genome sequencing and annotation.</title>
        <authorList>
            <consortium name="The Broad Institute Genomics Platform"/>
            <consortium name="The Broad Institute Genome Sequencing Center for Infectious Disease"/>
            <person name="Wu L."/>
            <person name="Ma J."/>
        </authorList>
    </citation>
    <scope>NUCLEOTIDE SEQUENCE [LARGE SCALE GENOMIC DNA]</scope>
    <source>
        <strain evidence="2">JCM 18302</strain>
    </source>
</reference>
<proteinExistence type="predicted"/>
<dbReference type="SUPFAM" id="SSF51126">
    <property type="entry name" value="Pectin lyase-like"/>
    <property type="match status" value="1"/>
</dbReference>
<dbReference type="InterPro" id="IPR011050">
    <property type="entry name" value="Pectin_lyase_fold/virulence"/>
</dbReference>